<evidence type="ECO:0000313" key="2">
    <source>
        <dbReference type="WBParaSite" id="JU765_v2.g20103.t2"/>
    </source>
</evidence>
<protein>
    <submittedName>
        <fullName evidence="2">Uncharacterized protein</fullName>
    </submittedName>
</protein>
<accession>A0AC34QX15</accession>
<dbReference type="WBParaSite" id="JU765_v2.g20103.t2">
    <property type="protein sequence ID" value="JU765_v2.g20103.t2"/>
    <property type="gene ID" value="JU765_v2.g20103"/>
</dbReference>
<organism evidence="1 2">
    <name type="scientific">Panagrolaimus sp. JU765</name>
    <dbReference type="NCBI Taxonomy" id="591449"/>
    <lineage>
        <taxon>Eukaryota</taxon>
        <taxon>Metazoa</taxon>
        <taxon>Ecdysozoa</taxon>
        <taxon>Nematoda</taxon>
        <taxon>Chromadorea</taxon>
        <taxon>Rhabditida</taxon>
        <taxon>Tylenchina</taxon>
        <taxon>Panagrolaimomorpha</taxon>
        <taxon>Panagrolaimoidea</taxon>
        <taxon>Panagrolaimidae</taxon>
        <taxon>Panagrolaimus</taxon>
    </lineage>
</organism>
<evidence type="ECO:0000313" key="1">
    <source>
        <dbReference type="Proteomes" id="UP000887576"/>
    </source>
</evidence>
<dbReference type="Proteomes" id="UP000887576">
    <property type="component" value="Unplaced"/>
</dbReference>
<sequence length="102" mass="12249">MISTRLIFVFVLLVACATAQYFFVTDGTQEDKRNFDRDFMHFGKRSNYDADKRATDFDRNFMHFGKRFDFEPVMAKKDFNREFMHFGKRSSFNDDSLSNKKR</sequence>
<name>A0AC34QX15_9BILA</name>
<proteinExistence type="predicted"/>
<reference evidence="2" key="1">
    <citation type="submission" date="2022-11" db="UniProtKB">
        <authorList>
            <consortium name="WormBaseParasite"/>
        </authorList>
    </citation>
    <scope>IDENTIFICATION</scope>
</reference>